<evidence type="ECO:0000259" key="2">
    <source>
        <dbReference type="Pfam" id="PF18914"/>
    </source>
</evidence>
<evidence type="ECO:0000313" key="4">
    <source>
        <dbReference type="Proteomes" id="UP000320390"/>
    </source>
</evidence>
<proteinExistence type="predicted"/>
<keyword evidence="4" id="KW-1185">Reference proteome</keyword>
<protein>
    <recommendedName>
        <fullName evidence="2">DUF5666 domain-containing protein</fullName>
    </recommendedName>
</protein>
<feature type="domain" description="DUF5666" evidence="2">
    <location>
        <begin position="37"/>
        <end position="89"/>
    </location>
</feature>
<feature type="domain" description="DUF5666" evidence="2">
    <location>
        <begin position="248"/>
        <end position="304"/>
    </location>
</feature>
<feature type="signal peptide" evidence="1">
    <location>
        <begin position="1"/>
        <end position="24"/>
    </location>
</feature>
<dbReference type="PROSITE" id="PS51257">
    <property type="entry name" value="PROKAR_LIPOPROTEIN"/>
    <property type="match status" value="1"/>
</dbReference>
<name>A0A518EZU5_9BACT</name>
<feature type="domain" description="DUF5666" evidence="2">
    <location>
        <begin position="320"/>
        <end position="382"/>
    </location>
</feature>
<sequence length="470" mass="48581" precursor="true">MTIKQLFSSILLLLIAACSGGISGSGGQPTGFSIGPIDGFGSVIVNGVRFESSSATFTKDGVASSQSEFRVGQVIELSGDFGSRVASSVTYRSEIKGPVTSVTVTDPTLGLGTLVVLGQTVRVNAQTVYDGTSLGSISTGNLLEVSGPRTADGSVVATYLEAKSLLPEYKVVGTATNATSTTFNIGGLSVNYSSADTSDLPGGVVNNGDRVEAKTDPAGFSAPSSFVANKVEPANGPSGQSGARLELEGYITNFAGPGDFRVLNFPVRTDSGTNFISGSAASLANNVKVQIKGSIAGDGVLRADSCEIQSSGAIRTEWEVESFDVGASTVTVLGVQWQIRSSTELEDDSSANVDPFTLADLNVGDLVQIRGFLDGTTPVASRFERDDPQSDARLRGPVTSVTIGGSFDFEILGTGIRSDGSTIHRDENDAVISQSAFFAALSEGVFVDAKWDPFSGTSGAADELSLEFDD</sequence>
<reference evidence="3 4" key="1">
    <citation type="submission" date="2019-02" db="EMBL/GenBank/DDBJ databases">
        <title>Deep-cultivation of Planctomycetes and their phenomic and genomic characterization uncovers novel biology.</title>
        <authorList>
            <person name="Wiegand S."/>
            <person name="Jogler M."/>
            <person name="Boedeker C."/>
            <person name="Pinto D."/>
            <person name="Vollmers J."/>
            <person name="Rivas-Marin E."/>
            <person name="Kohn T."/>
            <person name="Peeters S.H."/>
            <person name="Heuer A."/>
            <person name="Rast P."/>
            <person name="Oberbeckmann S."/>
            <person name="Bunk B."/>
            <person name="Jeske O."/>
            <person name="Meyerdierks A."/>
            <person name="Storesund J.E."/>
            <person name="Kallscheuer N."/>
            <person name="Luecker S."/>
            <person name="Lage O.M."/>
            <person name="Pohl T."/>
            <person name="Merkel B.J."/>
            <person name="Hornburger P."/>
            <person name="Mueller R.-W."/>
            <person name="Bruemmer F."/>
            <person name="Labrenz M."/>
            <person name="Spormann A.M."/>
            <person name="Op den Camp H."/>
            <person name="Overmann J."/>
            <person name="Amann R."/>
            <person name="Jetten M.S.M."/>
            <person name="Mascher T."/>
            <person name="Medema M.H."/>
            <person name="Devos D.P."/>
            <person name="Kaster A.-K."/>
            <person name="Ovreas L."/>
            <person name="Rohde M."/>
            <person name="Galperin M.Y."/>
            <person name="Jogler C."/>
        </authorList>
    </citation>
    <scope>NUCLEOTIDE SEQUENCE [LARGE SCALE GENOMIC DNA]</scope>
    <source>
        <strain evidence="3 4">Poly30</strain>
    </source>
</reference>
<dbReference type="InterPro" id="IPR043724">
    <property type="entry name" value="DUF5666"/>
</dbReference>
<organism evidence="3 4">
    <name type="scientific">Saltatorellus ferox</name>
    <dbReference type="NCBI Taxonomy" id="2528018"/>
    <lineage>
        <taxon>Bacteria</taxon>
        <taxon>Pseudomonadati</taxon>
        <taxon>Planctomycetota</taxon>
        <taxon>Planctomycetia</taxon>
        <taxon>Planctomycetia incertae sedis</taxon>
        <taxon>Saltatorellus</taxon>
    </lineage>
</organism>
<gene>
    <name evidence="3" type="ORF">Poly30_51650</name>
</gene>
<evidence type="ECO:0000256" key="1">
    <source>
        <dbReference type="SAM" id="SignalP"/>
    </source>
</evidence>
<dbReference type="OrthoDB" id="29384at2"/>
<dbReference type="RefSeq" id="WP_145204265.1">
    <property type="nucleotide sequence ID" value="NZ_CP036434.1"/>
</dbReference>
<feature type="chain" id="PRO_5021932572" description="DUF5666 domain-containing protein" evidence="1">
    <location>
        <begin position="25"/>
        <end position="470"/>
    </location>
</feature>
<keyword evidence="1" id="KW-0732">Signal</keyword>
<feature type="domain" description="DUF5666" evidence="2">
    <location>
        <begin position="96"/>
        <end position="160"/>
    </location>
</feature>
<dbReference type="EMBL" id="CP036434">
    <property type="protein sequence ID" value="QDV09607.1"/>
    <property type="molecule type" value="Genomic_DNA"/>
</dbReference>
<evidence type="ECO:0000313" key="3">
    <source>
        <dbReference type="EMBL" id="QDV09607.1"/>
    </source>
</evidence>
<dbReference type="Proteomes" id="UP000320390">
    <property type="component" value="Chromosome"/>
</dbReference>
<dbReference type="Pfam" id="PF18914">
    <property type="entry name" value="DUF5666"/>
    <property type="match status" value="4"/>
</dbReference>
<dbReference type="AlphaFoldDB" id="A0A518EZU5"/>
<accession>A0A518EZU5</accession>